<dbReference type="Proteomes" id="UP000016568">
    <property type="component" value="Unassembled WGS sequence"/>
</dbReference>
<evidence type="ECO:0008006" key="4">
    <source>
        <dbReference type="Google" id="ProtNLM"/>
    </source>
</evidence>
<dbReference type="EMBL" id="BASZ01000004">
    <property type="protein sequence ID" value="GAD48769.1"/>
    <property type="molecule type" value="Genomic_DNA"/>
</dbReference>
<dbReference type="eggNOG" id="COG2391">
    <property type="taxonomic scope" value="Bacteria"/>
</dbReference>
<evidence type="ECO:0000256" key="1">
    <source>
        <dbReference type="SAM" id="Phobius"/>
    </source>
</evidence>
<proteinExistence type="predicted"/>
<keyword evidence="1" id="KW-0472">Membrane</keyword>
<feature type="transmembrane region" description="Helical" evidence="1">
    <location>
        <begin position="43"/>
        <end position="60"/>
    </location>
</feature>
<evidence type="ECO:0000313" key="2">
    <source>
        <dbReference type="EMBL" id="GAD48769.1"/>
    </source>
</evidence>
<gene>
    <name evidence="2" type="ORF">NT2_04_01810</name>
</gene>
<organism evidence="2 3">
    <name type="scientific">Caenibius tardaugens NBRC 16725</name>
    <dbReference type="NCBI Taxonomy" id="1219035"/>
    <lineage>
        <taxon>Bacteria</taxon>
        <taxon>Pseudomonadati</taxon>
        <taxon>Pseudomonadota</taxon>
        <taxon>Alphaproteobacteria</taxon>
        <taxon>Sphingomonadales</taxon>
        <taxon>Erythrobacteraceae</taxon>
        <taxon>Caenibius</taxon>
    </lineage>
</organism>
<keyword evidence="1" id="KW-0812">Transmembrane</keyword>
<feature type="transmembrane region" description="Helical" evidence="1">
    <location>
        <begin position="81"/>
        <end position="101"/>
    </location>
</feature>
<dbReference type="Pfam" id="PF20398">
    <property type="entry name" value="DUF6691"/>
    <property type="match status" value="1"/>
</dbReference>
<name>U2ZTR1_9SPHN</name>
<accession>U2ZTR1</accession>
<feature type="transmembrane region" description="Helical" evidence="1">
    <location>
        <begin position="107"/>
        <end position="134"/>
    </location>
</feature>
<dbReference type="RefSeq" id="WP_021689676.1">
    <property type="nucleotide sequence ID" value="NZ_BASZ01000004.1"/>
</dbReference>
<dbReference type="AlphaFoldDB" id="U2ZTR1"/>
<keyword evidence="1" id="KW-1133">Transmembrane helix</keyword>
<sequence length="142" mass="15242">MMRAVLALLTGILFGAGLAVSGMTNPVRVRGFLDVGGRWDPTLVFVMAAAVAVMMLAWRMQRRLLRPLLAEKFVLPTRKDIDLRLVAGAALFGVGWGIAGICPGPAFAMLALLPADATIFLVGLFAGMAVFRLFSSRGRHSR</sequence>
<evidence type="ECO:0000313" key="3">
    <source>
        <dbReference type="Proteomes" id="UP000016568"/>
    </source>
</evidence>
<comment type="caution">
    <text evidence="2">The sequence shown here is derived from an EMBL/GenBank/DDBJ whole genome shotgun (WGS) entry which is preliminary data.</text>
</comment>
<dbReference type="InterPro" id="IPR046513">
    <property type="entry name" value="DUF6691"/>
</dbReference>
<reference evidence="2 3" key="1">
    <citation type="submission" date="2013-09" db="EMBL/GenBank/DDBJ databases">
        <title>Whole genome shotgun sequence of Novosphingobium tardaugens NBRC 16725.</title>
        <authorList>
            <person name="Isaki S."/>
            <person name="Hosoyama A."/>
            <person name="Tsuchikane K."/>
            <person name="Katsumata H."/>
            <person name="Ando Y."/>
            <person name="Yamazaki S."/>
            <person name="Fujita N."/>
        </authorList>
    </citation>
    <scope>NUCLEOTIDE SEQUENCE [LARGE SCALE GENOMIC DNA]</scope>
    <source>
        <strain evidence="2 3">NBRC 16725</strain>
    </source>
</reference>
<keyword evidence="3" id="KW-1185">Reference proteome</keyword>
<protein>
    <recommendedName>
        <fullName evidence="4">YeeE/YedE family protein</fullName>
    </recommendedName>
</protein>